<accession>A0A6J1RZN7</accession>
<dbReference type="GO" id="GO:0008270">
    <property type="term" value="F:zinc ion binding"/>
    <property type="evidence" value="ECO:0007669"/>
    <property type="project" value="UniProtKB-KW"/>
</dbReference>
<evidence type="ECO:0000256" key="11">
    <source>
        <dbReference type="ARBA" id="ARBA00032031"/>
    </source>
</evidence>
<feature type="domain" description="CCHC-type" evidence="16">
    <location>
        <begin position="106"/>
        <end position="122"/>
    </location>
</feature>
<dbReference type="SMART" id="SM00343">
    <property type="entry name" value="ZnF_C2HC"/>
    <property type="match status" value="1"/>
</dbReference>
<dbReference type="FunFam" id="3.30.70.330:FF:000233">
    <property type="entry name" value="Zinc finger CCHC-type and RNA-binding motif-containing protein 1"/>
    <property type="match status" value="1"/>
</dbReference>
<dbReference type="Gene3D" id="4.10.60.10">
    <property type="entry name" value="Zinc finger, CCHC-type"/>
    <property type="match status" value="1"/>
</dbReference>
<dbReference type="Pfam" id="PF00076">
    <property type="entry name" value="RRM_1"/>
    <property type="match status" value="1"/>
</dbReference>
<evidence type="ECO:0000256" key="8">
    <source>
        <dbReference type="ARBA" id="ARBA00022884"/>
    </source>
</evidence>
<evidence type="ECO:0000313" key="18">
    <source>
        <dbReference type="RefSeq" id="XP_026272410.1"/>
    </source>
</evidence>
<name>A0A6J1RZN7_FRAOC</name>
<keyword evidence="10" id="KW-0539">Nucleus</keyword>
<dbReference type="GO" id="GO:0003723">
    <property type="term" value="F:RNA binding"/>
    <property type="evidence" value="ECO:0007669"/>
    <property type="project" value="UniProtKB-UniRule"/>
</dbReference>
<evidence type="ECO:0000256" key="13">
    <source>
        <dbReference type="PROSITE-ProRule" id="PRU00176"/>
    </source>
</evidence>
<sequence length="233" mass="26654">MSSGLAPSKSTVYVGNLPYSLTNNDLHKIFEKYGRVVKVTVKKDKVTRKSQGVAFVLFLKKEDAQTCARSLNGQEMFGRRLKSSIAIDNGRSTEFIRRRNYPDKNKCYECGEEGHLSYACSKNALGNRDPPPKKERKRKKKEESAPDPERDEYFDSDDDYECKPKQPLPISQRNDADESDEDVEPDLETLSAAIRLTQEQVESEQNSQESEIRPVKKKIRPNSYFSDEEDVSD</sequence>
<dbReference type="InterPro" id="IPR044598">
    <property type="entry name" value="ZCRB1"/>
</dbReference>
<dbReference type="InterPro" id="IPR000504">
    <property type="entry name" value="RRM_dom"/>
</dbReference>
<keyword evidence="3" id="KW-0507">mRNA processing</keyword>
<comment type="subcellular location">
    <subcellularLocation>
        <location evidence="1">Nucleus</location>
    </subcellularLocation>
</comment>
<organism evidence="17 18">
    <name type="scientific">Frankliniella occidentalis</name>
    <name type="common">Western flower thrips</name>
    <name type="synonym">Euthrips occidentalis</name>
    <dbReference type="NCBI Taxonomy" id="133901"/>
    <lineage>
        <taxon>Eukaryota</taxon>
        <taxon>Metazoa</taxon>
        <taxon>Ecdysozoa</taxon>
        <taxon>Arthropoda</taxon>
        <taxon>Hexapoda</taxon>
        <taxon>Insecta</taxon>
        <taxon>Pterygota</taxon>
        <taxon>Neoptera</taxon>
        <taxon>Paraneoptera</taxon>
        <taxon>Thysanoptera</taxon>
        <taxon>Terebrantia</taxon>
        <taxon>Thripoidea</taxon>
        <taxon>Thripidae</taxon>
        <taxon>Frankliniella</taxon>
    </lineage>
</organism>
<keyword evidence="5" id="KW-0747">Spliceosome</keyword>
<dbReference type="GO" id="GO:0005689">
    <property type="term" value="C:U12-type spliceosomal complex"/>
    <property type="evidence" value="ECO:0007669"/>
    <property type="project" value="InterPro"/>
</dbReference>
<proteinExistence type="predicted"/>
<keyword evidence="7" id="KW-0862">Zinc</keyword>
<feature type="region of interest" description="Disordered" evidence="14">
    <location>
        <begin position="121"/>
        <end position="233"/>
    </location>
</feature>
<dbReference type="InterPro" id="IPR012677">
    <property type="entry name" value="Nucleotide-bd_a/b_plait_sf"/>
</dbReference>
<dbReference type="SUPFAM" id="SSF57756">
    <property type="entry name" value="Retrovirus zinc finger-like domains"/>
    <property type="match status" value="1"/>
</dbReference>
<dbReference type="KEGG" id="foc:113202416"/>
<dbReference type="Gene3D" id="3.30.70.330">
    <property type="match status" value="1"/>
</dbReference>
<evidence type="ECO:0000259" key="15">
    <source>
        <dbReference type="PROSITE" id="PS50102"/>
    </source>
</evidence>
<dbReference type="PROSITE" id="PS50158">
    <property type="entry name" value="ZF_CCHC"/>
    <property type="match status" value="1"/>
</dbReference>
<dbReference type="InterPro" id="IPR035979">
    <property type="entry name" value="RBD_domain_sf"/>
</dbReference>
<dbReference type="FunFam" id="4.10.60.10:FF:000009">
    <property type="entry name" value="Zinc finger CCHC-type and RNA-binding motif-containing protein 1"/>
    <property type="match status" value="1"/>
</dbReference>
<dbReference type="RefSeq" id="XP_026272410.1">
    <property type="nucleotide sequence ID" value="XM_026416625.2"/>
</dbReference>
<dbReference type="InterPro" id="IPR036875">
    <property type="entry name" value="Znf_CCHC_sf"/>
</dbReference>
<dbReference type="PROSITE" id="PS50102">
    <property type="entry name" value="RRM"/>
    <property type="match status" value="1"/>
</dbReference>
<dbReference type="OrthoDB" id="267048at2759"/>
<dbReference type="GeneID" id="113202416"/>
<dbReference type="SUPFAM" id="SSF54928">
    <property type="entry name" value="RNA-binding domain, RBD"/>
    <property type="match status" value="1"/>
</dbReference>
<evidence type="ECO:0000256" key="9">
    <source>
        <dbReference type="ARBA" id="ARBA00023187"/>
    </source>
</evidence>
<keyword evidence="17" id="KW-1185">Reference proteome</keyword>
<evidence type="ECO:0000256" key="7">
    <source>
        <dbReference type="ARBA" id="ARBA00022833"/>
    </source>
</evidence>
<feature type="compositionally biased region" description="Acidic residues" evidence="14">
    <location>
        <begin position="177"/>
        <end position="187"/>
    </location>
</feature>
<evidence type="ECO:0000256" key="5">
    <source>
        <dbReference type="ARBA" id="ARBA00022728"/>
    </source>
</evidence>
<keyword evidence="8 13" id="KW-0694">RNA-binding</keyword>
<evidence type="ECO:0000256" key="1">
    <source>
        <dbReference type="ARBA" id="ARBA00004123"/>
    </source>
</evidence>
<evidence type="ECO:0000256" key="14">
    <source>
        <dbReference type="SAM" id="MobiDB-lite"/>
    </source>
</evidence>
<gene>
    <name evidence="18" type="primary">LOC113202416</name>
</gene>
<dbReference type="AlphaFoldDB" id="A0A6J1RZN7"/>
<evidence type="ECO:0000256" key="4">
    <source>
        <dbReference type="ARBA" id="ARBA00022723"/>
    </source>
</evidence>
<dbReference type="PANTHER" id="PTHR46259">
    <property type="entry name" value="ZINC FINGER CCHC-TYPE AND RNA-BINDING MOTIF-CONTAINING PROTEIN 1"/>
    <property type="match status" value="1"/>
</dbReference>
<dbReference type="Pfam" id="PF00098">
    <property type="entry name" value="zf-CCHC"/>
    <property type="match status" value="1"/>
</dbReference>
<keyword evidence="9" id="KW-0508">mRNA splicing</keyword>
<evidence type="ECO:0000256" key="2">
    <source>
        <dbReference type="ARBA" id="ARBA00015428"/>
    </source>
</evidence>
<protein>
    <recommendedName>
        <fullName evidence="2">Zinc finger CCHC-type and RNA-binding motif-containing protein 1</fullName>
    </recommendedName>
    <alternativeName>
        <fullName evidence="11">U11/U12 small nuclear ribonucleoprotein 31 kDa protein</fullName>
    </alternativeName>
</protein>
<dbReference type="InterPro" id="IPR001878">
    <property type="entry name" value="Znf_CCHC"/>
</dbReference>
<evidence type="ECO:0000313" key="17">
    <source>
        <dbReference type="Proteomes" id="UP000504606"/>
    </source>
</evidence>
<evidence type="ECO:0000256" key="3">
    <source>
        <dbReference type="ARBA" id="ARBA00022664"/>
    </source>
</evidence>
<keyword evidence="6 12" id="KW-0863">Zinc-finger</keyword>
<evidence type="ECO:0000259" key="16">
    <source>
        <dbReference type="PROSITE" id="PS50158"/>
    </source>
</evidence>
<dbReference type="Proteomes" id="UP000504606">
    <property type="component" value="Unplaced"/>
</dbReference>
<evidence type="ECO:0000256" key="10">
    <source>
        <dbReference type="ARBA" id="ARBA00023242"/>
    </source>
</evidence>
<dbReference type="PANTHER" id="PTHR46259:SF1">
    <property type="entry name" value="ZINC FINGER CCHC-TYPE AND RNA-BINDING MOTIF-CONTAINING PROTEIN 1"/>
    <property type="match status" value="1"/>
</dbReference>
<feature type="domain" description="RRM" evidence="15">
    <location>
        <begin position="10"/>
        <end position="88"/>
    </location>
</feature>
<evidence type="ECO:0000256" key="6">
    <source>
        <dbReference type="ARBA" id="ARBA00022771"/>
    </source>
</evidence>
<feature type="compositionally biased region" description="Low complexity" evidence="14">
    <location>
        <begin position="198"/>
        <end position="209"/>
    </location>
</feature>
<dbReference type="GO" id="GO:0000398">
    <property type="term" value="P:mRNA splicing, via spliceosome"/>
    <property type="evidence" value="ECO:0007669"/>
    <property type="project" value="InterPro"/>
</dbReference>
<dbReference type="SMART" id="SM00360">
    <property type="entry name" value="RRM"/>
    <property type="match status" value="1"/>
</dbReference>
<reference evidence="18" key="1">
    <citation type="submission" date="2025-08" db="UniProtKB">
        <authorList>
            <consortium name="RefSeq"/>
        </authorList>
    </citation>
    <scope>IDENTIFICATION</scope>
    <source>
        <tissue evidence="18">Whole organism</tissue>
    </source>
</reference>
<evidence type="ECO:0000256" key="12">
    <source>
        <dbReference type="PROSITE-ProRule" id="PRU00047"/>
    </source>
</evidence>
<keyword evidence="4" id="KW-0479">Metal-binding</keyword>
<feature type="compositionally biased region" description="Basic and acidic residues" evidence="14">
    <location>
        <begin position="141"/>
        <end position="153"/>
    </location>
</feature>